<comment type="subunit">
    <text evidence="2">Homodimer.</text>
</comment>
<dbReference type="InterPro" id="IPR002314">
    <property type="entry name" value="aa-tRNA-synt_IIb"/>
</dbReference>
<dbReference type="InterPro" id="IPR004154">
    <property type="entry name" value="Anticodon-bd"/>
</dbReference>
<dbReference type="PANTHER" id="PTHR42753">
    <property type="entry name" value="MITOCHONDRIAL RIBOSOME PROTEIN L39/PROLYL-TRNA LIGASE FAMILY MEMBER"/>
    <property type="match status" value="1"/>
</dbReference>
<comment type="catalytic activity">
    <reaction evidence="11">
        <text>tRNA(Pro) + L-proline + ATP = L-prolyl-tRNA(Pro) + AMP + diphosphate</text>
        <dbReference type="Rhea" id="RHEA:14305"/>
        <dbReference type="Rhea" id="RHEA-COMP:9700"/>
        <dbReference type="Rhea" id="RHEA-COMP:9702"/>
        <dbReference type="ChEBI" id="CHEBI:30616"/>
        <dbReference type="ChEBI" id="CHEBI:33019"/>
        <dbReference type="ChEBI" id="CHEBI:60039"/>
        <dbReference type="ChEBI" id="CHEBI:78442"/>
        <dbReference type="ChEBI" id="CHEBI:78532"/>
        <dbReference type="ChEBI" id="CHEBI:456215"/>
        <dbReference type="EC" id="6.1.1.15"/>
    </reaction>
</comment>
<dbReference type="InterPro" id="IPR045864">
    <property type="entry name" value="aa-tRNA-synth_II/BPL/LPL"/>
</dbReference>
<dbReference type="Proteomes" id="UP000177328">
    <property type="component" value="Unassembled WGS sequence"/>
</dbReference>
<dbReference type="SUPFAM" id="SSF52954">
    <property type="entry name" value="Class II aaRS ABD-related"/>
    <property type="match status" value="1"/>
</dbReference>
<feature type="domain" description="Aminoacyl-transfer RNA synthetases class-II family profile" evidence="13">
    <location>
        <begin position="38"/>
        <end position="472"/>
    </location>
</feature>
<keyword evidence="10" id="KW-0030">Aminoacyl-tRNA synthetase</keyword>
<evidence type="ECO:0000256" key="1">
    <source>
        <dbReference type="ARBA" id="ARBA00004496"/>
    </source>
</evidence>
<evidence type="ECO:0000256" key="11">
    <source>
        <dbReference type="ARBA" id="ARBA00047671"/>
    </source>
</evidence>
<dbReference type="EMBL" id="MFDD01000007">
    <property type="protein sequence ID" value="OGE40632.1"/>
    <property type="molecule type" value="Genomic_DNA"/>
</dbReference>
<dbReference type="GO" id="GO:0005524">
    <property type="term" value="F:ATP binding"/>
    <property type="evidence" value="ECO:0007669"/>
    <property type="project" value="UniProtKB-KW"/>
</dbReference>
<keyword evidence="8" id="KW-0067">ATP-binding</keyword>
<comment type="caution">
    <text evidence="14">The sequence shown here is derived from an EMBL/GenBank/DDBJ whole genome shotgun (WGS) entry which is preliminary data.</text>
</comment>
<dbReference type="SUPFAM" id="SSF55681">
    <property type="entry name" value="Class II aaRS and biotin synthetases"/>
    <property type="match status" value="1"/>
</dbReference>
<evidence type="ECO:0000256" key="8">
    <source>
        <dbReference type="ARBA" id="ARBA00022840"/>
    </source>
</evidence>
<evidence type="ECO:0000256" key="6">
    <source>
        <dbReference type="ARBA" id="ARBA00022598"/>
    </source>
</evidence>
<dbReference type="InterPro" id="IPR050062">
    <property type="entry name" value="Pro-tRNA_synthetase"/>
</dbReference>
<dbReference type="InterPro" id="IPR044140">
    <property type="entry name" value="ProRS_anticodon_short"/>
</dbReference>
<dbReference type="InterPro" id="IPR006195">
    <property type="entry name" value="aa-tRNA-synth_II"/>
</dbReference>
<dbReference type="InterPro" id="IPR007214">
    <property type="entry name" value="YbaK/aa-tRNA-synth-assoc-dom"/>
</dbReference>
<evidence type="ECO:0000256" key="3">
    <source>
        <dbReference type="ARBA" id="ARBA00012831"/>
    </source>
</evidence>
<keyword evidence="7" id="KW-0547">Nucleotide-binding</keyword>
<comment type="subcellular location">
    <subcellularLocation>
        <location evidence="1">Cytoplasm</location>
    </subcellularLocation>
</comment>
<dbReference type="GO" id="GO:0006433">
    <property type="term" value="P:prolyl-tRNA aminoacylation"/>
    <property type="evidence" value="ECO:0007669"/>
    <property type="project" value="UniProtKB-UniRule"/>
</dbReference>
<evidence type="ECO:0000256" key="2">
    <source>
        <dbReference type="ARBA" id="ARBA00011738"/>
    </source>
</evidence>
<dbReference type="PANTHER" id="PTHR42753:SF2">
    <property type="entry name" value="PROLINE--TRNA LIGASE"/>
    <property type="match status" value="1"/>
</dbReference>
<gene>
    <name evidence="14" type="ORF">A3D25_05740</name>
</gene>
<dbReference type="CDD" id="cd00861">
    <property type="entry name" value="ProRS_anticodon_short"/>
    <property type="match status" value="1"/>
</dbReference>
<dbReference type="NCBIfam" id="TIGR00409">
    <property type="entry name" value="proS_fam_II"/>
    <property type="match status" value="1"/>
</dbReference>
<proteinExistence type="predicted"/>
<evidence type="ECO:0000256" key="9">
    <source>
        <dbReference type="ARBA" id="ARBA00022917"/>
    </source>
</evidence>
<evidence type="ECO:0000256" key="10">
    <source>
        <dbReference type="ARBA" id="ARBA00023146"/>
    </source>
</evidence>
<dbReference type="PROSITE" id="PS50862">
    <property type="entry name" value="AA_TRNA_LIGASE_II"/>
    <property type="match status" value="1"/>
</dbReference>
<dbReference type="PRINTS" id="PR01046">
    <property type="entry name" value="TRNASYNTHPRO"/>
</dbReference>
<dbReference type="Gene3D" id="3.30.930.10">
    <property type="entry name" value="Bira Bifunctional Protein, Domain 2"/>
    <property type="match status" value="2"/>
</dbReference>
<dbReference type="GO" id="GO:0005829">
    <property type="term" value="C:cytosol"/>
    <property type="evidence" value="ECO:0007669"/>
    <property type="project" value="TreeGrafter"/>
</dbReference>
<keyword evidence="9" id="KW-0648">Protein biosynthesis</keyword>
<dbReference type="SUPFAM" id="SSF55826">
    <property type="entry name" value="YbaK/ProRS associated domain"/>
    <property type="match status" value="1"/>
</dbReference>
<dbReference type="InterPro" id="IPR002316">
    <property type="entry name" value="Pro-tRNA-ligase_IIa"/>
</dbReference>
<dbReference type="GO" id="GO:0004827">
    <property type="term" value="F:proline-tRNA ligase activity"/>
    <property type="evidence" value="ECO:0007669"/>
    <property type="project" value="UniProtKB-UniRule"/>
</dbReference>
<dbReference type="Pfam" id="PF04073">
    <property type="entry name" value="tRNA_edit"/>
    <property type="match status" value="1"/>
</dbReference>
<dbReference type="InterPro" id="IPR036754">
    <property type="entry name" value="YbaK/aa-tRNA-synt-asso_dom_sf"/>
</dbReference>
<evidence type="ECO:0000256" key="5">
    <source>
        <dbReference type="ARBA" id="ARBA00022490"/>
    </source>
</evidence>
<evidence type="ECO:0000256" key="7">
    <source>
        <dbReference type="ARBA" id="ARBA00022741"/>
    </source>
</evidence>
<dbReference type="EC" id="6.1.1.15" evidence="3 12"/>
<accession>A0A1F5KI89</accession>
<name>A0A1F5KI89_9BACT</name>
<sequence>MKYSKLFGKTIKDTPTGATLVSHKLLYQAGFIRESTAGRYYLLPLGIRVHRKLEAIIKEEMDKAGAQQLITPVLHPLELWKETNRTTAAGFELMVIKDRNQGQFVLGGTAEEMLVDLIRKFQLSYKDLPLNLYQFSTKFRDEARARGGLLRLREFMMKDAYSFDATEADFKKEYKSMEQTYSRIFDRLDLKTLIVESDNGYIGGEYCHEFIVESDAGESKFLMTDDGKYSAHEDVAKFMRDNKNIDEEEKEMISVEAIRGTTMEDGVKLHGLPMWQQIKDLMMVDDQGRMILGVIRGDYDVNEVKLAHLAKAYTLRHATAEEIQKLGSEPGFISPVGIKQKAKANGVELLVIGDSSLRTIKNAYTGDNAKHKDLMNVNIDRDYSLDVEGDIALAKAGYSSLDGLALIEKKGIEVGNIFQLGYHYSSRMKDATFADEKGEKKPYYMGCYGIGIARTLATLVEIFNDDKGIIWPEAVAPFKVHLLGLDLEDKAIASSAQKTYELLQVEGIEVLFDDREEVRAGAKFADADLIGIPYRVVISKRSGEKLEVKRRDSSDTAFMTLPELINKLR</sequence>
<evidence type="ECO:0000313" key="15">
    <source>
        <dbReference type="Proteomes" id="UP000177328"/>
    </source>
</evidence>
<dbReference type="InterPro" id="IPR036621">
    <property type="entry name" value="Anticodon-bd_dom_sf"/>
</dbReference>
<reference evidence="14 15" key="1">
    <citation type="journal article" date="2016" name="Nat. Commun.">
        <title>Thousands of microbial genomes shed light on interconnected biogeochemical processes in an aquifer system.</title>
        <authorList>
            <person name="Anantharaman K."/>
            <person name="Brown C.T."/>
            <person name="Hug L.A."/>
            <person name="Sharon I."/>
            <person name="Castelle C.J."/>
            <person name="Probst A.J."/>
            <person name="Thomas B.C."/>
            <person name="Singh A."/>
            <person name="Wilkins M.J."/>
            <person name="Karaoz U."/>
            <person name="Brodie E.L."/>
            <person name="Williams K.H."/>
            <person name="Hubbard S.S."/>
            <person name="Banfield J.F."/>
        </authorList>
    </citation>
    <scope>NUCLEOTIDE SEQUENCE [LARGE SCALE GENOMIC DNA]</scope>
</reference>
<dbReference type="Pfam" id="PF03129">
    <property type="entry name" value="HGTP_anticodon"/>
    <property type="match status" value="1"/>
</dbReference>
<keyword evidence="6 14" id="KW-0436">Ligase</keyword>
<keyword evidence="5" id="KW-0963">Cytoplasm</keyword>
<dbReference type="AlphaFoldDB" id="A0A1F5KI89"/>
<dbReference type="Gene3D" id="3.40.50.800">
    <property type="entry name" value="Anticodon-binding domain"/>
    <property type="match status" value="1"/>
</dbReference>
<dbReference type="GO" id="GO:0002161">
    <property type="term" value="F:aminoacyl-tRNA deacylase activity"/>
    <property type="evidence" value="ECO:0007669"/>
    <property type="project" value="InterPro"/>
</dbReference>
<dbReference type="Pfam" id="PF00587">
    <property type="entry name" value="tRNA-synt_2b"/>
    <property type="match status" value="1"/>
</dbReference>
<dbReference type="NCBIfam" id="NF006625">
    <property type="entry name" value="PRK09194.1"/>
    <property type="match status" value="1"/>
</dbReference>
<evidence type="ECO:0000256" key="4">
    <source>
        <dbReference type="ARBA" id="ARBA00019110"/>
    </source>
</evidence>
<dbReference type="InterPro" id="IPR004500">
    <property type="entry name" value="Pro-tRNA-synth_IIa_bac-type"/>
</dbReference>
<evidence type="ECO:0000259" key="13">
    <source>
        <dbReference type="PROSITE" id="PS50862"/>
    </source>
</evidence>
<evidence type="ECO:0000256" key="12">
    <source>
        <dbReference type="NCBIfam" id="TIGR00409"/>
    </source>
</evidence>
<protein>
    <recommendedName>
        <fullName evidence="4 12">Proline--tRNA ligase</fullName>
        <ecNumber evidence="3 12">6.1.1.15</ecNumber>
    </recommendedName>
</protein>
<evidence type="ECO:0000313" key="14">
    <source>
        <dbReference type="EMBL" id="OGE40632.1"/>
    </source>
</evidence>
<organism evidence="14 15">
    <name type="scientific">Candidatus Daviesbacteria bacterium RIFCSPHIGHO2_02_FULL_43_12</name>
    <dbReference type="NCBI Taxonomy" id="1797776"/>
    <lineage>
        <taxon>Bacteria</taxon>
        <taxon>Candidatus Daviesiibacteriota</taxon>
    </lineage>
</organism>